<organism evidence="2 3">
    <name type="scientific">Nocardia otitidiscaviarum</name>
    <dbReference type="NCBI Taxonomy" id="1823"/>
    <lineage>
        <taxon>Bacteria</taxon>
        <taxon>Bacillati</taxon>
        <taxon>Actinomycetota</taxon>
        <taxon>Actinomycetes</taxon>
        <taxon>Mycobacteriales</taxon>
        <taxon>Nocardiaceae</taxon>
        <taxon>Nocardia</taxon>
    </lineage>
</organism>
<gene>
    <name evidence="1" type="ORF">FOH10_20850</name>
    <name evidence="2" type="ORF">NCTC1934_03771</name>
</gene>
<dbReference type="EMBL" id="UGRY01000002">
    <property type="protein sequence ID" value="SUA79403.1"/>
    <property type="molecule type" value="Genomic_DNA"/>
</dbReference>
<dbReference type="KEGG" id="nod:FOH10_20850"/>
<evidence type="ECO:0000313" key="3">
    <source>
        <dbReference type="Proteomes" id="UP000255467"/>
    </source>
</evidence>
<proteinExistence type="predicted"/>
<sequence length="60" mass="6425">MGIFRRRDRRADRRGQVADNGADFMGEAAPALIEAAAPGLFRAITSGIGRLFSAVLHALN</sequence>
<keyword evidence="3" id="KW-1185">Reference proteome</keyword>
<dbReference type="RefSeq" id="WP_115061543.1">
    <property type="nucleotide sequence ID" value="NZ_CP041695.1"/>
</dbReference>
<evidence type="ECO:0000313" key="4">
    <source>
        <dbReference type="Proteomes" id="UP000317039"/>
    </source>
</evidence>
<dbReference type="AlphaFoldDB" id="A0A378YRL8"/>
<evidence type="ECO:0000313" key="2">
    <source>
        <dbReference type="EMBL" id="SUA79403.1"/>
    </source>
</evidence>
<dbReference type="EMBL" id="CP041695">
    <property type="protein sequence ID" value="QDP80792.1"/>
    <property type="molecule type" value="Genomic_DNA"/>
</dbReference>
<dbReference type="Proteomes" id="UP000317039">
    <property type="component" value="Chromosome"/>
</dbReference>
<reference evidence="1 4" key="2">
    <citation type="submission" date="2019-07" db="EMBL/GenBank/DDBJ databases">
        <title>Complete Genome Sequence and Methylome Analysis of Nocardia otitidis-caviarum NEB252.</title>
        <authorList>
            <person name="Fomenkov A."/>
            <person name="Anton B.P."/>
            <person name="Vincze T."/>
            <person name="Roberts R.J."/>
        </authorList>
    </citation>
    <scope>NUCLEOTIDE SEQUENCE [LARGE SCALE GENOMIC DNA]</scope>
    <source>
        <strain evidence="1 4">NEB252</strain>
    </source>
</reference>
<dbReference type="Proteomes" id="UP000255467">
    <property type="component" value="Unassembled WGS sequence"/>
</dbReference>
<dbReference type="GeneID" id="80334812"/>
<protein>
    <submittedName>
        <fullName evidence="2">Uncharacterized protein</fullName>
    </submittedName>
</protein>
<reference evidence="2 3" key="1">
    <citation type="submission" date="2018-06" db="EMBL/GenBank/DDBJ databases">
        <authorList>
            <consortium name="Pathogen Informatics"/>
            <person name="Doyle S."/>
        </authorList>
    </citation>
    <scope>NUCLEOTIDE SEQUENCE [LARGE SCALE GENOMIC DNA]</scope>
    <source>
        <strain evidence="2 3">NCTC1934</strain>
    </source>
</reference>
<dbReference type="STRING" id="1406858.GCA_000710895_03240"/>
<name>A0A378YRL8_9NOCA</name>
<accession>A0A378YRL8</accession>
<evidence type="ECO:0000313" key="1">
    <source>
        <dbReference type="EMBL" id="QDP80792.1"/>
    </source>
</evidence>